<dbReference type="PANTHER" id="PTHR38436">
    <property type="entry name" value="POLYKETIDE CYCLASE SNOAL-LIKE DOMAIN"/>
    <property type="match status" value="1"/>
</dbReference>
<dbReference type="InterPro" id="IPR032710">
    <property type="entry name" value="NTF2-like_dom_sf"/>
</dbReference>
<sequence length="169" mass="19044">MLRADGRRYARCRDRPPNRRGRRAEKERIVTVALTHRELVRRFLDAFHTNDSATLDALVADDYINHAGIGDGRGPLKRLIQANTDAFADLRYEIDPLIEQGDLIAVRLTVTGTHRGPYRGVAPTDRTVRFEVIDIWRVANGRLVEHWGLSDQLGLAQQLGLALAPTEGR</sequence>
<dbReference type="InParanoid" id="A0A545AUU5"/>
<accession>A0A545AUU5</accession>
<organism evidence="2 3">
    <name type="scientific">Cryptosporangium phraense</name>
    <dbReference type="NCBI Taxonomy" id="2593070"/>
    <lineage>
        <taxon>Bacteria</taxon>
        <taxon>Bacillati</taxon>
        <taxon>Actinomycetota</taxon>
        <taxon>Actinomycetes</taxon>
        <taxon>Cryptosporangiales</taxon>
        <taxon>Cryptosporangiaceae</taxon>
        <taxon>Cryptosporangium</taxon>
    </lineage>
</organism>
<comment type="caution">
    <text evidence="2">The sequence shown here is derived from an EMBL/GenBank/DDBJ whole genome shotgun (WGS) entry which is preliminary data.</text>
</comment>
<name>A0A545AUU5_9ACTN</name>
<evidence type="ECO:0000256" key="1">
    <source>
        <dbReference type="SAM" id="MobiDB-lite"/>
    </source>
</evidence>
<feature type="compositionally biased region" description="Basic and acidic residues" evidence="1">
    <location>
        <begin position="1"/>
        <end position="17"/>
    </location>
</feature>
<dbReference type="AlphaFoldDB" id="A0A545AUU5"/>
<gene>
    <name evidence="2" type="ORF">FL583_11455</name>
</gene>
<evidence type="ECO:0000313" key="3">
    <source>
        <dbReference type="Proteomes" id="UP000317982"/>
    </source>
</evidence>
<evidence type="ECO:0000313" key="2">
    <source>
        <dbReference type="EMBL" id="TQS45107.1"/>
    </source>
</evidence>
<dbReference type="Gene3D" id="3.10.450.50">
    <property type="match status" value="1"/>
</dbReference>
<dbReference type="GO" id="GO:0030638">
    <property type="term" value="P:polyketide metabolic process"/>
    <property type="evidence" value="ECO:0007669"/>
    <property type="project" value="InterPro"/>
</dbReference>
<dbReference type="EMBL" id="VIRS01000006">
    <property type="protein sequence ID" value="TQS45107.1"/>
    <property type="molecule type" value="Genomic_DNA"/>
</dbReference>
<dbReference type="Pfam" id="PF07366">
    <property type="entry name" value="SnoaL"/>
    <property type="match status" value="1"/>
</dbReference>
<protein>
    <submittedName>
        <fullName evidence="2">Ester cyclase</fullName>
    </submittedName>
</protein>
<keyword evidence="3" id="KW-1185">Reference proteome</keyword>
<proteinExistence type="predicted"/>
<dbReference type="InterPro" id="IPR009959">
    <property type="entry name" value="Cyclase_SnoaL-like"/>
</dbReference>
<dbReference type="OrthoDB" id="9182871at2"/>
<feature type="region of interest" description="Disordered" evidence="1">
    <location>
        <begin position="1"/>
        <end position="24"/>
    </location>
</feature>
<reference evidence="2 3" key="1">
    <citation type="submission" date="2019-07" db="EMBL/GenBank/DDBJ databases">
        <title>Cryptosporangium phraense sp. nov., isolated from plant litter.</title>
        <authorList>
            <person name="Suriyachadkun C."/>
        </authorList>
    </citation>
    <scope>NUCLEOTIDE SEQUENCE [LARGE SCALE GENOMIC DNA]</scope>
    <source>
        <strain evidence="2 3">A-T 5661</strain>
    </source>
</reference>
<dbReference type="PANTHER" id="PTHR38436:SF1">
    <property type="entry name" value="ESTER CYCLASE"/>
    <property type="match status" value="1"/>
</dbReference>
<dbReference type="Proteomes" id="UP000317982">
    <property type="component" value="Unassembled WGS sequence"/>
</dbReference>
<dbReference type="SUPFAM" id="SSF54427">
    <property type="entry name" value="NTF2-like"/>
    <property type="match status" value="1"/>
</dbReference>